<proteinExistence type="inferred from homology"/>
<dbReference type="GO" id="GO:0051536">
    <property type="term" value="F:iron-sulfur cluster binding"/>
    <property type="evidence" value="ECO:0007669"/>
    <property type="project" value="UniProtKB-KW"/>
</dbReference>
<reference evidence="11 12" key="1">
    <citation type="submission" date="2019-03" db="EMBL/GenBank/DDBJ databases">
        <title>Genomic Encyclopedia of Archaeal and Bacterial Type Strains, Phase II (KMG-II): from individual species to whole genera.</title>
        <authorList>
            <person name="Goeker M."/>
        </authorList>
    </citation>
    <scope>NUCLEOTIDE SEQUENCE [LARGE SCALE GENOMIC DNA]</scope>
    <source>
        <strain evidence="11 12">DSM 24323</strain>
    </source>
</reference>
<dbReference type="Proteomes" id="UP000295371">
    <property type="component" value="Unassembled WGS sequence"/>
</dbReference>
<dbReference type="PIRSF" id="PIRSF005572">
    <property type="entry name" value="NifS"/>
    <property type="match status" value="1"/>
</dbReference>
<comment type="similarity">
    <text evidence="2">Belongs to the class-V pyridoxal-phosphate-dependent aminotransferase family. NifS/IscS subfamily.</text>
</comment>
<accession>A0A4R7JAL3</accession>
<evidence type="ECO:0000313" key="11">
    <source>
        <dbReference type="EMBL" id="TDT33603.1"/>
    </source>
</evidence>
<evidence type="ECO:0000256" key="6">
    <source>
        <dbReference type="ARBA" id="ARBA00023004"/>
    </source>
</evidence>
<dbReference type="InterPro" id="IPR015422">
    <property type="entry name" value="PyrdxlP-dep_Trfase_small"/>
</dbReference>
<dbReference type="SUPFAM" id="SSF53383">
    <property type="entry name" value="PLP-dependent transferases"/>
    <property type="match status" value="1"/>
</dbReference>
<evidence type="ECO:0000256" key="9">
    <source>
        <dbReference type="SAM" id="MobiDB-lite"/>
    </source>
</evidence>
<keyword evidence="7" id="KW-0411">Iron-sulfur</keyword>
<keyword evidence="12" id="KW-1185">Reference proteome</keyword>
<dbReference type="PANTHER" id="PTHR11601:SF34">
    <property type="entry name" value="CYSTEINE DESULFURASE"/>
    <property type="match status" value="1"/>
</dbReference>
<evidence type="ECO:0000256" key="4">
    <source>
        <dbReference type="ARBA" id="ARBA00022723"/>
    </source>
</evidence>
<evidence type="ECO:0000256" key="2">
    <source>
        <dbReference type="ARBA" id="ARBA00006490"/>
    </source>
</evidence>
<dbReference type="Pfam" id="PF00266">
    <property type="entry name" value="Aminotran_5"/>
    <property type="match status" value="1"/>
</dbReference>
<dbReference type="PANTHER" id="PTHR11601">
    <property type="entry name" value="CYSTEINE DESULFURYLASE FAMILY MEMBER"/>
    <property type="match status" value="1"/>
</dbReference>
<evidence type="ECO:0000256" key="3">
    <source>
        <dbReference type="ARBA" id="ARBA00022679"/>
    </source>
</evidence>
<dbReference type="AlphaFoldDB" id="A0A4R7JAL3"/>
<evidence type="ECO:0000256" key="5">
    <source>
        <dbReference type="ARBA" id="ARBA00022898"/>
    </source>
</evidence>
<dbReference type="GO" id="GO:0046872">
    <property type="term" value="F:metal ion binding"/>
    <property type="evidence" value="ECO:0007669"/>
    <property type="project" value="UniProtKB-KW"/>
</dbReference>
<organism evidence="11 12">
    <name type="scientific">Naumannella halotolerans</name>
    <dbReference type="NCBI Taxonomy" id="993414"/>
    <lineage>
        <taxon>Bacteria</taxon>
        <taxon>Bacillati</taxon>
        <taxon>Actinomycetota</taxon>
        <taxon>Actinomycetes</taxon>
        <taxon>Propionibacteriales</taxon>
        <taxon>Propionibacteriaceae</taxon>
        <taxon>Naumannella</taxon>
    </lineage>
</organism>
<evidence type="ECO:0000259" key="10">
    <source>
        <dbReference type="Pfam" id="PF00266"/>
    </source>
</evidence>
<keyword evidence="4" id="KW-0479">Metal-binding</keyword>
<evidence type="ECO:0000256" key="8">
    <source>
        <dbReference type="ARBA" id="ARBA00050776"/>
    </source>
</evidence>
<dbReference type="EMBL" id="SOAW01000001">
    <property type="protein sequence ID" value="TDT33603.1"/>
    <property type="molecule type" value="Genomic_DNA"/>
</dbReference>
<comment type="caution">
    <text evidence="11">The sequence shown here is derived from an EMBL/GenBank/DDBJ whole genome shotgun (WGS) entry which is preliminary data.</text>
</comment>
<feature type="domain" description="Aminotransferase class V" evidence="10">
    <location>
        <begin position="10"/>
        <end position="371"/>
    </location>
</feature>
<dbReference type="Gene3D" id="3.90.1150.10">
    <property type="entry name" value="Aspartate Aminotransferase, domain 1"/>
    <property type="match status" value="1"/>
</dbReference>
<dbReference type="GO" id="GO:0031071">
    <property type="term" value="F:cysteine desulfurase activity"/>
    <property type="evidence" value="ECO:0007669"/>
    <property type="project" value="UniProtKB-EC"/>
</dbReference>
<feature type="region of interest" description="Disordered" evidence="9">
    <location>
        <begin position="31"/>
        <end position="50"/>
    </location>
</feature>
<keyword evidence="3" id="KW-0808">Transferase</keyword>
<dbReference type="InterPro" id="IPR016454">
    <property type="entry name" value="Cysteine_dSase"/>
</dbReference>
<protein>
    <submittedName>
        <fullName evidence="11">Cysteine desulfurase</fullName>
    </submittedName>
</protein>
<comment type="cofactor">
    <cofactor evidence="1">
        <name>pyridoxal 5'-phosphate</name>
        <dbReference type="ChEBI" id="CHEBI:597326"/>
    </cofactor>
</comment>
<dbReference type="InterPro" id="IPR000192">
    <property type="entry name" value="Aminotrans_V_dom"/>
</dbReference>
<name>A0A4R7JAL3_9ACTN</name>
<evidence type="ECO:0000313" key="12">
    <source>
        <dbReference type="Proteomes" id="UP000295371"/>
    </source>
</evidence>
<keyword evidence="5" id="KW-0663">Pyridoxal phosphate</keyword>
<sequence>MVNETGVRSYLDHAASSPMRPEAIEAMARELGQPGNPSSTHAAGRRARKALEEARESIAADLGAQPSEVIFTSGGTEADNLAVKGSWLARRTGPAARNGIVTSTVEHPAVSKAAAAAVAEGAELVEVGVDARGRVDLGEVADVLSERIAVLSIQWANGETGVGQPVPELAALAAGHDIWFHTDAVQALSSLPVDFAAAGADLMSVTAHKIGGPVGVGALIARKTVSPAALGFGGAQERDLRSGTVPVALALGFAAALRATVSGRQLAARGYEQHRRRIVDLVRRIDGARLNGVAEGPASTINLSFSGLRSDDLLLLLDAEGIDVSAGSACSAGVARPSAVLVAMGLSEQLASGALRISFGHSTTDADVDRLLAVLPDAVRRARAAY</sequence>
<evidence type="ECO:0000256" key="1">
    <source>
        <dbReference type="ARBA" id="ARBA00001933"/>
    </source>
</evidence>
<dbReference type="InterPro" id="IPR015424">
    <property type="entry name" value="PyrdxlP-dep_Trfase"/>
</dbReference>
<comment type="catalytic activity">
    <reaction evidence="8">
        <text>(sulfur carrier)-H + L-cysteine = (sulfur carrier)-SH + L-alanine</text>
        <dbReference type="Rhea" id="RHEA:43892"/>
        <dbReference type="Rhea" id="RHEA-COMP:14737"/>
        <dbReference type="Rhea" id="RHEA-COMP:14739"/>
        <dbReference type="ChEBI" id="CHEBI:29917"/>
        <dbReference type="ChEBI" id="CHEBI:35235"/>
        <dbReference type="ChEBI" id="CHEBI:57972"/>
        <dbReference type="ChEBI" id="CHEBI:64428"/>
        <dbReference type="EC" id="2.8.1.7"/>
    </reaction>
</comment>
<dbReference type="Gene3D" id="1.10.260.50">
    <property type="match status" value="1"/>
</dbReference>
<dbReference type="RefSeq" id="WP_243831758.1">
    <property type="nucleotide sequence ID" value="NZ_CP171129.1"/>
</dbReference>
<dbReference type="Gene3D" id="3.40.640.10">
    <property type="entry name" value="Type I PLP-dependent aspartate aminotransferase-like (Major domain)"/>
    <property type="match status" value="1"/>
</dbReference>
<keyword evidence="6" id="KW-0408">Iron</keyword>
<evidence type="ECO:0000256" key="7">
    <source>
        <dbReference type="ARBA" id="ARBA00023014"/>
    </source>
</evidence>
<gene>
    <name evidence="11" type="ORF">CLV29_1226</name>
</gene>
<dbReference type="InterPro" id="IPR015421">
    <property type="entry name" value="PyrdxlP-dep_Trfase_major"/>
</dbReference>